<protein>
    <submittedName>
        <fullName evidence="2">Uncharacterized protein</fullName>
    </submittedName>
</protein>
<proteinExistence type="predicted"/>
<reference evidence="2" key="1">
    <citation type="submission" date="2014-09" db="EMBL/GenBank/DDBJ databases">
        <authorList>
            <person name="Magalhaes I.L.F."/>
            <person name="Oliveira U."/>
            <person name="Santos F.R."/>
            <person name="Vidigal T.H.D.A."/>
            <person name="Brescovit A.D."/>
            <person name="Santos A.J."/>
        </authorList>
    </citation>
    <scope>NUCLEOTIDE SEQUENCE</scope>
    <source>
        <tissue evidence="2">Shoot tissue taken approximately 20 cm above the soil surface</tissue>
    </source>
</reference>
<dbReference type="AlphaFoldDB" id="A0A0A9B9A2"/>
<reference evidence="2" key="2">
    <citation type="journal article" date="2015" name="Data Brief">
        <title>Shoot transcriptome of the giant reed, Arundo donax.</title>
        <authorList>
            <person name="Barrero R.A."/>
            <person name="Guerrero F.D."/>
            <person name="Moolhuijzen P."/>
            <person name="Goolsby J.A."/>
            <person name="Tidwell J."/>
            <person name="Bellgard S.E."/>
            <person name="Bellgard M.I."/>
        </authorList>
    </citation>
    <scope>NUCLEOTIDE SEQUENCE</scope>
    <source>
        <tissue evidence="2">Shoot tissue taken approximately 20 cm above the soil surface</tissue>
    </source>
</reference>
<feature type="compositionally biased region" description="Basic residues" evidence="1">
    <location>
        <begin position="17"/>
        <end position="32"/>
    </location>
</feature>
<evidence type="ECO:0000313" key="2">
    <source>
        <dbReference type="EMBL" id="JAD59911.1"/>
    </source>
</evidence>
<organism evidence="2">
    <name type="scientific">Arundo donax</name>
    <name type="common">Giant reed</name>
    <name type="synonym">Donax arundinaceus</name>
    <dbReference type="NCBI Taxonomy" id="35708"/>
    <lineage>
        <taxon>Eukaryota</taxon>
        <taxon>Viridiplantae</taxon>
        <taxon>Streptophyta</taxon>
        <taxon>Embryophyta</taxon>
        <taxon>Tracheophyta</taxon>
        <taxon>Spermatophyta</taxon>
        <taxon>Magnoliopsida</taxon>
        <taxon>Liliopsida</taxon>
        <taxon>Poales</taxon>
        <taxon>Poaceae</taxon>
        <taxon>PACMAD clade</taxon>
        <taxon>Arundinoideae</taxon>
        <taxon>Arundineae</taxon>
        <taxon>Arundo</taxon>
    </lineage>
</organism>
<sequence length="32" mass="3782">MHKSNDLRGKTSSMRGVKTHRTNSVHIFHYQK</sequence>
<dbReference type="EMBL" id="GBRH01237984">
    <property type="protein sequence ID" value="JAD59911.1"/>
    <property type="molecule type" value="Transcribed_RNA"/>
</dbReference>
<accession>A0A0A9B9A2</accession>
<name>A0A0A9B9A2_ARUDO</name>
<evidence type="ECO:0000256" key="1">
    <source>
        <dbReference type="SAM" id="MobiDB-lite"/>
    </source>
</evidence>
<feature type="region of interest" description="Disordered" evidence="1">
    <location>
        <begin position="1"/>
        <end position="32"/>
    </location>
</feature>